<dbReference type="AlphaFoldDB" id="A0A0J6C7P5"/>
<dbReference type="KEGG" id="bpdz:BBN53_09750"/>
<dbReference type="InterPro" id="IPR050706">
    <property type="entry name" value="Cyclic-di-GMP_PDE-like"/>
</dbReference>
<proteinExistence type="predicted"/>
<accession>A0A0M7H7A1</accession>
<dbReference type="PANTHER" id="PTHR33121">
    <property type="entry name" value="CYCLIC DI-GMP PHOSPHODIESTERASE PDEF"/>
    <property type="match status" value="1"/>
</dbReference>
<dbReference type="PROSITE" id="PS50883">
    <property type="entry name" value="EAL"/>
    <property type="match status" value="1"/>
</dbReference>
<evidence type="ECO:0000313" key="6">
    <source>
        <dbReference type="EMBL" id="CUJ04172.1"/>
    </source>
</evidence>
<dbReference type="Pfam" id="PF03707">
    <property type="entry name" value="MHYT"/>
    <property type="match status" value="2"/>
</dbReference>
<feature type="domain" description="MHYT" evidence="4">
    <location>
        <begin position="6"/>
        <end position="196"/>
    </location>
</feature>
<dbReference type="FunFam" id="3.20.20.450:FF:000001">
    <property type="entry name" value="Cyclic di-GMP phosphodiesterase yahA"/>
    <property type="match status" value="1"/>
</dbReference>
<dbReference type="OrthoDB" id="9813903at2"/>
<dbReference type="Gene3D" id="3.20.20.450">
    <property type="entry name" value="EAL domain"/>
    <property type="match status" value="1"/>
</dbReference>
<evidence type="ECO:0000313" key="8">
    <source>
        <dbReference type="Proteomes" id="UP000092950"/>
    </source>
</evidence>
<keyword evidence="1" id="KW-0812">Transmembrane</keyword>
<evidence type="ECO:0000259" key="4">
    <source>
        <dbReference type="PROSITE" id="PS50924"/>
    </source>
</evidence>
<feature type="transmembrane region" description="Helical" evidence="1">
    <location>
        <begin position="108"/>
        <end position="125"/>
    </location>
</feature>
<evidence type="ECO:0000313" key="5">
    <source>
        <dbReference type="EMBL" id="ANY16154.1"/>
    </source>
</evidence>
<dbReference type="InterPro" id="IPR000160">
    <property type="entry name" value="GGDEF_dom"/>
</dbReference>
<evidence type="ECO:0000259" key="3">
    <source>
        <dbReference type="PROSITE" id="PS50887"/>
    </source>
</evidence>
<dbReference type="InterPro" id="IPR001633">
    <property type="entry name" value="EAL_dom"/>
</dbReference>
<dbReference type="InterPro" id="IPR029787">
    <property type="entry name" value="Nucleotide_cyclase"/>
</dbReference>
<dbReference type="EMBL" id="CP016440">
    <property type="protein sequence ID" value="ANY16154.1"/>
    <property type="molecule type" value="Genomic_DNA"/>
</dbReference>
<feature type="domain" description="EAL" evidence="2">
    <location>
        <begin position="429"/>
        <end position="683"/>
    </location>
</feature>
<evidence type="ECO:0000313" key="7">
    <source>
        <dbReference type="Proteomes" id="UP000053096"/>
    </source>
</evidence>
<evidence type="ECO:0000259" key="2">
    <source>
        <dbReference type="PROSITE" id="PS50883"/>
    </source>
</evidence>
<dbReference type="CDD" id="cd01948">
    <property type="entry name" value="EAL"/>
    <property type="match status" value="1"/>
</dbReference>
<dbReference type="GO" id="GO:0016020">
    <property type="term" value="C:membrane"/>
    <property type="evidence" value="ECO:0007669"/>
    <property type="project" value="UniProtKB-UniRule"/>
</dbReference>
<reference evidence="5 8" key="2">
    <citation type="submission" date="2016-07" db="EMBL/GenBank/DDBJ databases">
        <title>Complete genome sequences of Bordetella pseudohinzii.</title>
        <authorList>
            <person name="Spilker T."/>
            <person name="Darrah R."/>
            <person name="LiPuma J.J."/>
        </authorList>
    </citation>
    <scope>NUCLEOTIDE SEQUENCE [LARGE SCALE GENOMIC DNA]</scope>
    <source>
        <strain evidence="5 8">HI4681</strain>
    </source>
</reference>
<dbReference type="SMART" id="SM00267">
    <property type="entry name" value="GGDEF"/>
    <property type="match status" value="1"/>
</dbReference>
<dbReference type="Proteomes" id="UP000092950">
    <property type="component" value="Chromosome"/>
</dbReference>
<keyword evidence="1" id="KW-0472">Membrane</keyword>
<dbReference type="InterPro" id="IPR035919">
    <property type="entry name" value="EAL_sf"/>
</dbReference>
<feature type="domain" description="GGDEF" evidence="3">
    <location>
        <begin position="288"/>
        <end position="420"/>
    </location>
</feature>
<dbReference type="GO" id="GO:0071111">
    <property type="term" value="F:cyclic-guanylate-specific phosphodiesterase activity"/>
    <property type="evidence" value="ECO:0007669"/>
    <property type="project" value="InterPro"/>
</dbReference>
<dbReference type="PANTHER" id="PTHR33121:SF79">
    <property type="entry name" value="CYCLIC DI-GMP PHOSPHODIESTERASE PDED-RELATED"/>
    <property type="match status" value="1"/>
</dbReference>
<dbReference type="InterPro" id="IPR043128">
    <property type="entry name" value="Rev_trsase/Diguanyl_cyclase"/>
</dbReference>
<dbReference type="SMART" id="SM00052">
    <property type="entry name" value="EAL"/>
    <property type="match status" value="1"/>
</dbReference>
<dbReference type="PROSITE" id="PS50887">
    <property type="entry name" value="GGDEF"/>
    <property type="match status" value="1"/>
</dbReference>
<feature type="transmembrane region" description="Helical" evidence="1">
    <location>
        <begin position="177"/>
        <end position="196"/>
    </location>
</feature>
<dbReference type="Pfam" id="PF00990">
    <property type="entry name" value="GGDEF"/>
    <property type="match status" value="1"/>
</dbReference>
<protein>
    <submittedName>
        <fullName evidence="6">Bacteriophytochrome cph2</fullName>
    </submittedName>
    <submittedName>
        <fullName evidence="5">Signaling protein</fullName>
    </submittedName>
</protein>
<organism evidence="6 7">
    <name type="scientific">Bordetella pseudohinzii</name>
    <dbReference type="NCBI Taxonomy" id="1331258"/>
    <lineage>
        <taxon>Bacteria</taxon>
        <taxon>Pseudomonadati</taxon>
        <taxon>Pseudomonadota</taxon>
        <taxon>Betaproteobacteria</taxon>
        <taxon>Burkholderiales</taxon>
        <taxon>Alcaligenaceae</taxon>
        <taxon>Bordetella</taxon>
    </lineage>
</organism>
<dbReference type="SUPFAM" id="SSF55073">
    <property type="entry name" value="Nucleotide cyclase"/>
    <property type="match status" value="1"/>
</dbReference>
<feature type="transmembrane region" description="Helical" evidence="1">
    <location>
        <begin position="137"/>
        <end position="156"/>
    </location>
</feature>
<dbReference type="PROSITE" id="PS50924">
    <property type="entry name" value="MHYT"/>
    <property type="match status" value="1"/>
</dbReference>
<keyword evidence="8" id="KW-1185">Reference proteome</keyword>
<dbReference type="EMBL" id="CYTV01000011">
    <property type="protein sequence ID" value="CUJ04172.1"/>
    <property type="molecule type" value="Genomic_DNA"/>
</dbReference>
<accession>A0A0J6C7P5</accession>
<dbReference type="NCBIfam" id="TIGR00254">
    <property type="entry name" value="GGDEF"/>
    <property type="match status" value="1"/>
</dbReference>
<dbReference type="SUPFAM" id="SSF141868">
    <property type="entry name" value="EAL domain-like"/>
    <property type="match status" value="1"/>
</dbReference>
<dbReference type="CDD" id="cd01949">
    <property type="entry name" value="GGDEF"/>
    <property type="match status" value="1"/>
</dbReference>
<feature type="transmembrane region" description="Helical" evidence="1">
    <location>
        <begin position="6"/>
        <end position="30"/>
    </location>
</feature>
<dbReference type="RefSeq" id="WP_043211924.1">
    <property type="nucleotide sequence ID" value="NZ_CAJGUP010000112.1"/>
</dbReference>
<dbReference type="Proteomes" id="UP000053096">
    <property type="component" value="Unassembled WGS sequence"/>
</dbReference>
<feature type="transmembrane region" description="Helical" evidence="1">
    <location>
        <begin position="42"/>
        <end position="68"/>
    </location>
</feature>
<keyword evidence="1" id="KW-1133">Transmembrane helix</keyword>
<dbReference type="Pfam" id="PF00563">
    <property type="entry name" value="EAL"/>
    <property type="match status" value="1"/>
</dbReference>
<name>A0A0J6C7P5_9BORD</name>
<feature type="transmembrane region" description="Helical" evidence="1">
    <location>
        <begin position="74"/>
        <end position="96"/>
    </location>
</feature>
<dbReference type="InterPro" id="IPR005330">
    <property type="entry name" value="MHYT_dom"/>
</dbReference>
<sequence length="695" mass="74225">MVQAGYSPALVLLSVALAVLASYTALAIAARIVVEREGVGSAWLWVGACITGFGLWGMHFVGLLAFGLPLPWGYGRLATLIALLIAVAFAALALWLMTQPGLARWERALGAVIVGAGIAGMHYTGMEAVRIPSGFSWPLVLLSFAAAILAAGLGIWRGARQRAHPERASLRAWEAGAMGLGFSAMYYSGMASAVHAGGAGTLSLAISADGLAATILGLTVALSLAANKLSASYAQTSARSAELATSLQEARHRLSYLHAHDSVTGAVNRRMFDKRLAAAIDRGRAEGGMLALLVIDVDSFRAINDAYGYPVGDEVLMHAAQRLSQAAGPDDSFARLGGDEFVAVAAVERAAYASHVAGNYLASLRPPFRVLGQEIRISASVGIAVYPHDGVDPHALMAKAEAAKAYAKNLGRDRYAFFEPSMEAGSDRQLRVVEQLRLAIERGELRLFYQPKVKAASGERVGVEALLRWRSKALGDVPPDEFIPLAEQTSLILPLQAWVLDEACRQMAAWDRQGADIRTVAVNIPALQFQQAGFADDIAAALKRHGLHPNRLVLEITETTAMKQAAQSVTIMRRLYAMGVGLSLDDFGTGYSSLSYLKRFPARELKIDRGFVRELERDTEDVSIVSAILALAHALRLSVVAEGVETEAQRQLLVELGCDVLQGYLTGRPAPGWAFDPEAPGPLAYGLRTPAPRSP</sequence>
<dbReference type="Gene3D" id="3.30.70.270">
    <property type="match status" value="1"/>
</dbReference>
<evidence type="ECO:0000256" key="1">
    <source>
        <dbReference type="PROSITE-ProRule" id="PRU00244"/>
    </source>
</evidence>
<gene>
    <name evidence="6" type="primary">cph2_3</name>
    <name evidence="5" type="ORF">BBN53_09750</name>
    <name evidence="6" type="ORF">ERS370011_03458</name>
</gene>
<reference evidence="6 7" key="1">
    <citation type="submission" date="2015-09" db="EMBL/GenBank/DDBJ databases">
        <authorList>
            <person name="Jackson K.R."/>
            <person name="Lunt B.L."/>
            <person name="Fisher J.N.B."/>
            <person name="Gardner A.V."/>
            <person name="Bailey M.E."/>
            <person name="Deus L.M."/>
            <person name="Earl A.S."/>
            <person name="Gibby P.D."/>
            <person name="Hartmann K.A."/>
            <person name="Liu J.E."/>
            <person name="Manci A.M."/>
            <person name="Nielsen D.A."/>
            <person name="Solomon M.B."/>
            <person name="Breakwell D.P."/>
            <person name="Burnett S.H."/>
            <person name="Grose J.H."/>
        </authorList>
    </citation>
    <scope>NUCLEOTIDE SEQUENCE [LARGE SCALE GENOMIC DNA]</scope>
    <source>
        <strain evidence="6 7">2789STDY5608636</strain>
    </source>
</reference>